<evidence type="ECO:0000313" key="2">
    <source>
        <dbReference type="Proteomes" id="UP001592530"/>
    </source>
</evidence>
<reference evidence="1 2" key="1">
    <citation type="submission" date="2024-09" db="EMBL/GenBank/DDBJ databases">
        <authorList>
            <person name="Lee S.D."/>
        </authorList>
    </citation>
    <scope>NUCLEOTIDE SEQUENCE [LARGE SCALE GENOMIC DNA]</scope>
    <source>
        <strain evidence="1 2">N1-3</strain>
    </source>
</reference>
<gene>
    <name evidence="1" type="ORF">ACEZDB_27390</name>
</gene>
<dbReference type="Proteomes" id="UP001592530">
    <property type="component" value="Unassembled WGS sequence"/>
</dbReference>
<protein>
    <submittedName>
        <fullName evidence="1">Uncharacterized protein</fullName>
    </submittedName>
</protein>
<sequence>MIPDLLPPGTTKTGYCGGCDKYTVGARVVAEVHGDTGWGGTVLRCTACDARAAAKRRHG</sequence>
<proteinExistence type="predicted"/>
<dbReference type="EMBL" id="JBHEZY010000013">
    <property type="protein sequence ID" value="MFC1434369.1"/>
    <property type="molecule type" value="Genomic_DNA"/>
</dbReference>
<organism evidence="1 2">
    <name type="scientific">Streptacidiphilus alkalitolerans</name>
    <dbReference type="NCBI Taxonomy" id="3342712"/>
    <lineage>
        <taxon>Bacteria</taxon>
        <taxon>Bacillati</taxon>
        <taxon>Actinomycetota</taxon>
        <taxon>Actinomycetes</taxon>
        <taxon>Kitasatosporales</taxon>
        <taxon>Streptomycetaceae</taxon>
        <taxon>Streptacidiphilus</taxon>
    </lineage>
</organism>
<comment type="caution">
    <text evidence="1">The sequence shown here is derived from an EMBL/GenBank/DDBJ whole genome shotgun (WGS) entry which is preliminary data.</text>
</comment>
<dbReference type="RefSeq" id="WP_380556800.1">
    <property type="nucleotide sequence ID" value="NZ_JBHEZY010000013.1"/>
</dbReference>
<name>A0ABV6X915_9ACTN</name>
<accession>A0ABV6X915</accession>
<evidence type="ECO:0000313" key="1">
    <source>
        <dbReference type="EMBL" id="MFC1434369.1"/>
    </source>
</evidence>